<evidence type="ECO:0000313" key="3">
    <source>
        <dbReference type="Proteomes" id="UP000006591"/>
    </source>
</evidence>
<dbReference type="Proteomes" id="UP000006591">
    <property type="component" value="Chromosome 1"/>
</dbReference>
<feature type="region of interest" description="Disordered" evidence="1">
    <location>
        <begin position="1"/>
        <end position="81"/>
    </location>
</feature>
<sequence length="81" mass="8554">MTNRPIGLGGAEALSGGGDLGGRRAPLGKEVDEPEVGWEDGVAVSTTLTGILGGGGRRRRRRRERDDGGKNSRRGDQRLVD</sequence>
<dbReference type="AlphaFoldDB" id="A0A0E0FG36"/>
<dbReference type="HOGENOM" id="CLU_2577920_0_0_1"/>
<dbReference type="Gramene" id="ONIVA01G03130.1">
    <property type="protein sequence ID" value="ONIVA01G03130.1"/>
    <property type="gene ID" value="ONIVA01G03130"/>
</dbReference>
<dbReference type="EnsemblPlants" id="ONIVA01G03130.1">
    <property type="protein sequence ID" value="ONIVA01G03130.1"/>
    <property type="gene ID" value="ONIVA01G03130"/>
</dbReference>
<accession>A0A0E0FG36</accession>
<evidence type="ECO:0000313" key="2">
    <source>
        <dbReference type="EnsemblPlants" id="ONIVA01G03130.1"/>
    </source>
</evidence>
<protein>
    <recommendedName>
        <fullName evidence="4">DUF834 domain-containing protein</fullName>
    </recommendedName>
</protein>
<reference evidence="2" key="1">
    <citation type="submission" date="2015-04" db="UniProtKB">
        <authorList>
            <consortium name="EnsemblPlants"/>
        </authorList>
    </citation>
    <scope>IDENTIFICATION</scope>
    <source>
        <strain evidence="2">SL10</strain>
    </source>
</reference>
<proteinExistence type="predicted"/>
<feature type="compositionally biased region" description="Basic and acidic residues" evidence="1">
    <location>
        <begin position="64"/>
        <end position="81"/>
    </location>
</feature>
<reference evidence="2" key="2">
    <citation type="submission" date="2018-04" db="EMBL/GenBank/DDBJ databases">
        <title>OnivRS2 (Oryza nivara Reference Sequence Version 2).</title>
        <authorList>
            <person name="Zhang J."/>
            <person name="Kudrna D."/>
            <person name="Lee S."/>
            <person name="Talag J."/>
            <person name="Rajasekar S."/>
            <person name="Welchert J."/>
            <person name="Hsing Y.-I."/>
            <person name="Wing R.A."/>
        </authorList>
    </citation>
    <scope>NUCLEOTIDE SEQUENCE [LARGE SCALE GENOMIC DNA]</scope>
</reference>
<organism evidence="2">
    <name type="scientific">Oryza nivara</name>
    <name type="common">Indian wild rice</name>
    <name type="synonym">Oryza sativa f. spontanea</name>
    <dbReference type="NCBI Taxonomy" id="4536"/>
    <lineage>
        <taxon>Eukaryota</taxon>
        <taxon>Viridiplantae</taxon>
        <taxon>Streptophyta</taxon>
        <taxon>Embryophyta</taxon>
        <taxon>Tracheophyta</taxon>
        <taxon>Spermatophyta</taxon>
        <taxon>Magnoliopsida</taxon>
        <taxon>Liliopsida</taxon>
        <taxon>Poales</taxon>
        <taxon>Poaceae</taxon>
        <taxon>BOP clade</taxon>
        <taxon>Oryzoideae</taxon>
        <taxon>Oryzeae</taxon>
        <taxon>Oryzinae</taxon>
        <taxon>Oryza</taxon>
    </lineage>
</organism>
<name>A0A0E0FG36_ORYNI</name>
<feature type="compositionally biased region" description="Gly residues" evidence="1">
    <location>
        <begin position="7"/>
        <end position="20"/>
    </location>
</feature>
<evidence type="ECO:0000256" key="1">
    <source>
        <dbReference type="SAM" id="MobiDB-lite"/>
    </source>
</evidence>
<keyword evidence="3" id="KW-1185">Reference proteome</keyword>
<evidence type="ECO:0008006" key="4">
    <source>
        <dbReference type="Google" id="ProtNLM"/>
    </source>
</evidence>